<organism evidence="1 2">
    <name type="scientific">Micrococcoides hystricis</name>
    <dbReference type="NCBI Taxonomy" id="1572761"/>
    <lineage>
        <taxon>Bacteria</taxon>
        <taxon>Bacillati</taxon>
        <taxon>Actinomycetota</taxon>
        <taxon>Actinomycetes</taxon>
        <taxon>Micrococcales</taxon>
        <taxon>Micrococcaceae</taxon>
        <taxon>Micrococcoides</taxon>
    </lineage>
</organism>
<comment type="caution">
    <text evidence="1">The sequence shown here is derived from an EMBL/GenBank/DDBJ whole genome shotgun (WGS) entry which is preliminary data.</text>
</comment>
<name>A0ABV6P8W9_9MICC</name>
<evidence type="ECO:0000313" key="1">
    <source>
        <dbReference type="EMBL" id="MFC0581268.1"/>
    </source>
</evidence>
<reference evidence="1 2" key="1">
    <citation type="submission" date="2024-09" db="EMBL/GenBank/DDBJ databases">
        <authorList>
            <person name="Sun Q."/>
            <person name="Mori K."/>
        </authorList>
    </citation>
    <scope>NUCLEOTIDE SEQUENCE [LARGE SCALE GENOMIC DNA]</scope>
    <source>
        <strain evidence="1 2">NCAIM B.02604</strain>
    </source>
</reference>
<dbReference type="Proteomes" id="UP001589862">
    <property type="component" value="Unassembled WGS sequence"/>
</dbReference>
<sequence length="230" mass="24678">MSPAADFSLEKAVTALSAAAVQAGAKPFKGATGVWAGAVEIAVLDTVLSIGEFQPSSAAAVLPRLRAFKAFRGPSNMMRVLAMLGPAGLADFVQDQKQIDLVLKASGALLDAGINGAEDVATDGEAAKTQREALLSVVGVPECAWEYFLLALGLRTPETDRLQKRWISRFISNTTGATGLEGPIRDSLLQAVTERIDTDYQQRYFGRMPTFTLPQLRQAILRVEYFNTTG</sequence>
<evidence type="ECO:0000313" key="2">
    <source>
        <dbReference type="Proteomes" id="UP001589862"/>
    </source>
</evidence>
<gene>
    <name evidence="1" type="ORF">ACFFFR_02535</name>
</gene>
<protein>
    <recommendedName>
        <fullName evidence="3">DUF222 domain-containing protein</fullName>
    </recommendedName>
</protein>
<accession>A0ABV6P8W9</accession>
<dbReference type="RefSeq" id="WP_377457958.1">
    <property type="nucleotide sequence ID" value="NZ_JBHLUB010000002.1"/>
</dbReference>
<keyword evidence="2" id="KW-1185">Reference proteome</keyword>
<dbReference type="EMBL" id="JBHLUB010000002">
    <property type="protein sequence ID" value="MFC0581268.1"/>
    <property type="molecule type" value="Genomic_DNA"/>
</dbReference>
<evidence type="ECO:0008006" key="3">
    <source>
        <dbReference type="Google" id="ProtNLM"/>
    </source>
</evidence>
<proteinExistence type="predicted"/>